<feature type="transmembrane region" description="Helical" evidence="1">
    <location>
        <begin position="459"/>
        <end position="478"/>
    </location>
</feature>
<sequence>MKRKLVITGIIIIILSLSIEIFIFNLNFFIRGNESERISEITSDNLMVLENGNYKILENGATIRLDGINHFINKLEFKTNSFNKNINIQIAYNGIIKADNINNIDKKSVCINDWVDSIQITFMDGKGQEICMDEFFGANYFQFNPFRFLMILLFFILSGVVGYTVFNRGNVKLEVVFLILILCFGLLNSIMTPTFYSWDEAEHFIRAYNLANNNLVMQDGDKIAYPSHLKEFFDKKLQIENPNYRTFEEYSVVTQKNLSVNYADTEMAYYPTTAISYTFIPYLFSSLGIVISKIMNFPFLISFYFGRMFNLLMYAALVYFAIKIIPCGKKLLFLCALLPTIVFQAASYSADVIINGLCFFIFALIIKLIVEKKMLGKIDFVMMCSCFVLITASKLAYVPIFLLVMILKQDNFTARKKEWIIKLSILLLGCLTFVGAFIYGQKFGLSQWNIPGVNAKEQIISIIYNPINYAAVILRTIMTQKEYLLGGASVSLAYIGYLGRDALLIVFFMLFLISGIDTDNSTSIIKIRDRGIIFMVCLLTVGLSMTALYITFTPVRNTTVLGFQGRYLIPLIFPFLFLFQRKKNSASIKSEIVNTIVILFSVCILFISIVYVFNLYYV</sequence>
<dbReference type="Pfam" id="PF09913">
    <property type="entry name" value="DUF2142"/>
    <property type="match status" value="1"/>
</dbReference>
<feature type="transmembrane region" description="Helical" evidence="1">
    <location>
        <begin position="419"/>
        <end position="439"/>
    </location>
</feature>
<feature type="transmembrane region" description="Helical" evidence="1">
    <location>
        <begin position="178"/>
        <end position="198"/>
    </location>
</feature>
<feature type="transmembrane region" description="Helical" evidence="1">
    <location>
        <begin position="352"/>
        <end position="370"/>
    </location>
</feature>
<feature type="transmembrane region" description="Helical" evidence="1">
    <location>
        <begin position="274"/>
        <end position="295"/>
    </location>
</feature>
<dbReference type="Proteomes" id="UP000653358">
    <property type="component" value="Unassembled WGS sequence"/>
</dbReference>
<feature type="transmembrane region" description="Helical" evidence="1">
    <location>
        <begin position="564"/>
        <end position="580"/>
    </location>
</feature>
<keyword evidence="1" id="KW-0472">Membrane</keyword>
<evidence type="ECO:0000313" key="2">
    <source>
        <dbReference type="EMBL" id="MBC3796738.1"/>
    </source>
</evidence>
<feature type="transmembrane region" description="Helical" evidence="1">
    <location>
        <begin position="592"/>
        <end position="617"/>
    </location>
</feature>
<keyword evidence="3" id="KW-1185">Reference proteome</keyword>
<evidence type="ECO:0000313" key="3">
    <source>
        <dbReference type="Proteomes" id="UP000653358"/>
    </source>
</evidence>
<name>A0ABR6WKD9_9FIRM</name>
<protein>
    <submittedName>
        <fullName evidence="2">DUF2142 domain-containing protein</fullName>
    </submittedName>
</protein>
<dbReference type="RefSeq" id="WP_148603449.1">
    <property type="nucleotide sequence ID" value="NZ_RXYB01000008.1"/>
</dbReference>
<feature type="transmembrane region" description="Helical" evidence="1">
    <location>
        <begin position="532"/>
        <end position="552"/>
    </location>
</feature>
<feature type="transmembrane region" description="Helical" evidence="1">
    <location>
        <begin position="382"/>
        <end position="407"/>
    </location>
</feature>
<feature type="transmembrane region" description="Helical" evidence="1">
    <location>
        <begin position="301"/>
        <end position="322"/>
    </location>
</feature>
<accession>A0ABR6WKD9</accession>
<gene>
    <name evidence="2" type="ORF">GH807_06705</name>
</gene>
<dbReference type="InterPro" id="IPR018674">
    <property type="entry name" value="DUF2142_membrane"/>
</dbReference>
<feature type="transmembrane region" description="Helical" evidence="1">
    <location>
        <begin position="6"/>
        <end position="30"/>
    </location>
</feature>
<keyword evidence="1" id="KW-1133">Transmembrane helix</keyword>
<keyword evidence="1" id="KW-0812">Transmembrane</keyword>
<organism evidence="2 3">
    <name type="scientific">Acetobacterium tundrae</name>
    <dbReference type="NCBI Taxonomy" id="132932"/>
    <lineage>
        <taxon>Bacteria</taxon>
        <taxon>Bacillati</taxon>
        <taxon>Bacillota</taxon>
        <taxon>Clostridia</taxon>
        <taxon>Eubacteriales</taxon>
        <taxon>Eubacteriaceae</taxon>
        <taxon>Acetobacterium</taxon>
    </lineage>
</organism>
<feature type="transmembrane region" description="Helical" evidence="1">
    <location>
        <begin position="490"/>
        <end position="512"/>
    </location>
</feature>
<reference evidence="2 3" key="1">
    <citation type="journal article" date="2020" name="mSystems">
        <title>Defining Genomic and Predicted Metabolic Features of the Acetobacterium Genus.</title>
        <authorList>
            <person name="Ross D.E."/>
            <person name="Marshall C.W."/>
            <person name="Gulliver D."/>
            <person name="May H.D."/>
            <person name="Norman R.S."/>
        </authorList>
    </citation>
    <scope>NUCLEOTIDE SEQUENCE [LARGE SCALE GENOMIC DNA]</scope>
    <source>
        <strain evidence="2 3">DSM 9173</strain>
    </source>
</reference>
<evidence type="ECO:0000256" key="1">
    <source>
        <dbReference type="SAM" id="Phobius"/>
    </source>
</evidence>
<proteinExistence type="predicted"/>
<comment type="caution">
    <text evidence="2">The sequence shown here is derived from an EMBL/GenBank/DDBJ whole genome shotgun (WGS) entry which is preliminary data.</text>
</comment>
<dbReference type="EMBL" id="WJBB01000006">
    <property type="protein sequence ID" value="MBC3796738.1"/>
    <property type="molecule type" value="Genomic_DNA"/>
</dbReference>
<feature type="transmembrane region" description="Helical" evidence="1">
    <location>
        <begin position="148"/>
        <end position="166"/>
    </location>
</feature>